<reference evidence="3 4" key="1">
    <citation type="submission" date="2018-06" db="EMBL/GenBank/DDBJ databases">
        <title>Comparative genomics reveals the genomic features of Rhizophagus irregularis, R. cerebriforme, R. diaphanum and Gigaspora rosea, and their symbiotic lifestyle signature.</title>
        <authorList>
            <person name="Morin E."/>
            <person name="San Clemente H."/>
            <person name="Chen E.C.H."/>
            <person name="De La Providencia I."/>
            <person name="Hainaut M."/>
            <person name="Kuo A."/>
            <person name="Kohler A."/>
            <person name="Murat C."/>
            <person name="Tang N."/>
            <person name="Roy S."/>
            <person name="Loubradou J."/>
            <person name="Henrissat B."/>
            <person name="Grigoriev I.V."/>
            <person name="Corradi N."/>
            <person name="Roux C."/>
            <person name="Martin F.M."/>
        </authorList>
    </citation>
    <scope>NUCLEOTIDE SEQUENCE [LARGE SCALE GENOMIC DNA]</scope>
    <source>
        <strain evidence="3 4">DAOM 227022</strain>
    </source>
</reference>
<dbReference type="InterPro" id="IPR011333">
    <property type="entry name" value="SKP1/BTB/POZ_sf"/>
</dbReference>
<sequence length="466" mass="53435">MLQKLFLPVLSNFENLYKSKKNYDVIIQTGEENNQKEIYAHSVVLCCQSNYFDAAFSTNWAEKVDGKYILRKPNISSYILETIIRYLYCGQLELSIENGSDILKLLIAADEFGINTLSEFIQEFLIDNLKEFLENNPNEILEIIFQHEALTTLKDDFLETICQDPDVLFGTDKFLTLPEQILELLLKRDDLSLDEIDIWDNLIAWGHAHQPTVNKDPSVWTKFELTLMENTLSKFISLIRFYGMPSEEFYDGVMPYEDLLPKKLRNEILKSYLAPRKLIGSFILPSRTTLNKIDSIFINVKHLALFAGWIDKKDGALKKIPYIFNLILRGSNDGFSSADFHAKCNNKGATIIIAKIKKTNRLIGGYNPLDWSGSCEKSTPDSFIFSFEDYNDVSTGEIGRVITKSHAIRCFNDFGPIFGSYNRGSNDIMVSKDGKWSSVPNSYPDLNIPRNFEIDDYEVIQVVRKN</sequence>
<dbReference type="EMBL" id="QKYT01000131">
    <property type="protein sequence ID" value="RIA92258.1"/>
    <property type="molecule type" value="Genomic_DNA"/>
</dbReference>
<evidence type="ECO:0000313" key="3">
    <source>
        <dbReference type="EMBL" id="RIA92258.1"/>
    </source>
</evidence>
<dbReference type="Gene3D" id="3.30.710.10">
    <property type="entry name" value="Potassium Channel Kv1.1, Chain A"/>
    <property type="match status" value="1"/>
</dbReference>
<dbReference type="InterPro" id="IPR051481">
    <property type="entry name" value="BTB-POZ/Galectin-3-binding"/>
</dbReference>
<keyword evidence="4" id="KW-1185">Reference proteome</keyword>
<dbReference type="AlphaFoldDB" id="A0A397T1R1"/>
<dbReference type="Pfam" id="PF00651">
    <property type="entry name" value="BTB"/>
    <property type="match status" value="1"/>
</dbReference>
<dbReference type="Proteomes" id="UP000265703">
    <property type="component" value="Unassembled WGS sequence"/>
</dbReference>
<evidence type="ECO:0000259" key="1">
    <source>
        <dbReference type="PROSITE" id="PS50097"/>
    </source>
</evidence>
<feature type="domain" description="BTB" evidence="1">
    <location>
        <begin position="23"/>
        <end position="96"/>
    </location>
</feature>
<evidence type="ECO:0000313" key="4">
    <source>
        <dbReference type="Proteomes" id="UP000265703"/>
    </source>
</evidence>
<dbReference type="SMART" id="SM00225">
    <property type="entry name" value="BTB"/>
    <property type="match status" value="1"/>
</dbReference>
<dbReference type="OrthoDB" id="25620at2759"/>
<dbReference type="Pfam" id="PF07534">
    <property type="entry name" value="TLD"/>
    <property type="match status" value="1"/>
</dbReference>
<dbReference type="PANTHER" id="PTHR24410:SF23">
    <property type="entry name" value="BTB DOMAIN-CONTAINING PROTEIN-RELATED"/>
    <property type="match status" value="1"/>
</dbReference>
<dbReference type="CDD" id="cd18186">
    <property type="entry name" value="BTB_POZ_ZBTB_KLHL-like"/>
    <property type="match status" value="1"/>
</dbReference>
<evidence type="ECO:0000259" key="2">
    <source>
        <dbReference type="PROSITE" id="PS51886"/>
    </source>
</evidence>
<dbReference type="PROSITE" id="PS51886">
    <property type="entry name" value="TLDC"/>
    <property type="match status" value="1"/>
</dbReference>
<proteinExistence type="predicted"/>
<accession>A0A397T1R1</accession>
<evidence type="ECO:0008006" key="5">
    <source>
        <dbReference type="Google" id="ProtNLM"/>
    </source>
</evidence>
<protein>
    <recommendedName>
        <fullName evidence="5">BTB/POZ domain-containing protein</fullName>
    </recommendedName>
</protein>
<dbReference type="InterPro" id="IPR006571">
    <property type="entry name" value="TLDc_dom"/>
</dbReference>
<name>A0A397T1R1_9GLOM</name>
<comment type="caution">
    <text evidence="3">The sequence shown here is derived from an EMBL/GenBank/DDBJ whole genome shotgun (WGS) entry which is preliminary data.</text>
</comment>
<dbReference type="PROSITE" id="PS50097">
    <property type="entry name" value="BTB"/>
    <property type="match status" value="1"/>
</dbReference>
<gene>
    <name evidence="3" type="ORF">C1645_820944</name>
</gene>
<dbReference type="PANTHER" id="PTHR24410">
    <property type="entry name" value="HL07962P-RELATED"/>
    <property type="match status" value="1"/>
</dbReference>
<dbReference type="InterPro" id="IPR000210">
    <property type="entry name" value="BTB/POZ_dom"/>
</dbReference>
<dbReference type="SUPFAM" id="SSF54695">
    <property type="entry name" value="POZ domain"/>
    <property type="match status" value="1"/>
</dbReference>
<organism evidence="3 4">
    <name type="scientific">Glomus cerebriforme</name>
    <dbReference type="NCBI Taxonomy" id="658196"/>
    <lineage>
        <taxon>Eukaryota</taxon>
        <taxon>Fungi</taxon>
        <taxon>Fungi incertae sedis</taxon>
        <taxon>Mucoromycota</taxon>
        <taxon>Glomeromycotina</taxon>
        <taxon>Glomeromycetes</taxon>
        <taxon>Glomerales</taxon>
        <taxon>Glomeraceae</taxon>
        <taxon>Glomus</taxon>
    </lineage>
</organism>
<dbReference type="Gene3D" id="1.25.40.420">
    <property type="match status" value="1"/>
</dbReference>
<feature type="domain" description="TLDc" evidence="2">
    <location>
        <begin position="296"/>
        <end position="463"/>
    </location>
</feature>